<feature type="transmembrane region" description="Helical" evidence="2">
    <location>
        <begin position="181"/>
        <end position="201"/>
    </location>
</feature>
<feature type="transmembrane region" description="Helical" evidence="2">
    <location>
        <begin position="207"/>
        <end position="229"/>
    </location>
</feature>
<feature type="transmembrane region" description="Helical" evidence="2">
    <location>
        <begin position="7"/>
        <end position="31"/>
    </location>
</feature>
<feature type="transmembrane region" description="Helical" evidence="2">
    <location>
        <begin position="59"/>
        <end position="76"/>
    </location>
</feature>
<gene>
    <name evidence="3" type="ORF">ODALV1_LOCUS27115</name>
</gene>
<feature type="compositionally biased region" description="Polar residues" evidence="1">
    <location>
        <begin position="405"/>
        <end position="434"/>
    </location>
</feature>
<accession>A0ABP1RX85</accession>
<feature type="transmembrane region" description="Helical" evidence="2">
    <location>
        <begin position="112"/>
        <end position="132"/>
    </location>
</feature>
<evidence type="ECO:0000256" key="2">
    <source>
        <dbReference type="SAM" id="Phobius"/>
    </source>
</evidence>
<name>A0ABP1RX85_9HEXA</name>
<dbReference type="Proteomes" id="UP001642540">
    <property type="component" value="Unassembled WGS sequence"/>
</dbReference>
<keyword evidence="2" id="KW-0812">Transmembrane</keyword>
<feature type="compositionally biased region" description="Basic and acidic residues" evidence="1">
    <location>
        <begin position="344"/>
        <end position="359"/>
    </location>
</feature>
<keyword evidence="4" id="KW-1185">Reference proteome</keyword>
<dbReference type="EMBL" id="CAXLJM020000120">
    <property type="protein sequence ID" value="CAL8137864.1"/>
    <property type="molecule type" value="Genomic_DNA"/>
</dbReference>
<feature type="region of interest" description="Disordered" evidence="1">
    <location>
        <begin position="344"/>
        <end position="442"/>
    </location>
</feature>
<feature type="transmembrane region" description="Helical" evidence="2">
    <location>
        <begin position="241"/>
        <end position="259"/>
    </location>
</feature>
<feature type="transmembrane region" description="Helical" evidence="2">
    <location>
        <begin position="83"/>
        <end position="100"/>
    </location>
</feature>
<organism evidence="3 4">
    <name type="scientific">Orchesella dallaii</name>
    <dbReference type="NCBI Taxonomy" id="48710"/>
    <lineage>
        <taxon>Eukaryota</taxon>
        <taxon>Metazoa</taxon>
        <taxon>Ecdysozoa</taxon>
        <taxon>Arthropoda</taxon>
        <taxon>Hexapoda</taxon>
        <taxon>Collembola</taxon>
        <taxon>Entomobryomorpha</taxon>
        <taxon>Entomobryoidea</taxon>
        <taxon>Orchesellidae</taxon>
        <taxon>Orchesellinae</taxon>
        <taxon>Orchesella</taxon>
    </lineage>
</organism>
<feature type="transmembrane region" description="Helical" evidence="2">
    <location>
        <begin position="271"/>
        <end position="289"/>
    </location>
</feature>
<sequence length="442" mass="48756">MQYWLRFGLPIGSAFVVAVILDNVISLDWLIKESILSTANETSKSAAASYHYHSDQYPLLYVFIRTILALGLWVILVRSPKTLLFVWIIVAVTVDCLRHGNLKMIFDAISSFNIYLLIFMPIIRVYLYLIFIEVARVIEKQKEPRLLVGSYEGADEDLQSLVPIGYDGVGIWKYYDRFPILGTKILLIVDSVWIFIALPAVKAALGGFGGFLITVMGCGLNGYAIVSLLQKQPSGVVIWRVLYLLFIILMIIAFGSEFMDTRNKPSEQGTISTLTLALMTIYKIFLCWFSTGIEGSMGVVNYSTNAENQLAQIEGGQGYHVAEGDWDMTQSAVPGEVIITELEGRDSRTGWESRSERVSRTSRSGWGSQSGLGIASSREGMDSRSGWGSQSAVSESLHGADSRSILESQPQSVRTSRDAISTVSSISGWTTASGRESRSDVG</sequence>
<keyword evidence="2" id="KW-1133">Transmembrane helix</keyword>
<comment type="caution">
    <text evidence="3">The sequence shown here is derived from an EMBL/GenBank/DDBJ whole genome shotgun (WGS) entry which is preliminary data.</text>
</comment>
<evidence type="ECO:0008006" key="5">
    <source>
        <dbReference type="Google" id="ProtNLM"/>
    </source>
</evidence>
<proteinExistence type="predicted"/>
<evidence type="ECO:0000256" key="1">
    <source>
        <dbReference type="SAM" id="MobiDB-lite"/>
    </source>
</evidence>
<protein>
    <recommendedName>
        <fullName evidence="5">Transmembrane protein</fullName>
    </recommendedName>
</protein>
<keyword evidence="2" id="KW-0472">Membrane</keyword>
<reference evidence="3 4" key="1">
    <citation type="submission" date="2024-08" db="EMBL/GenBank/DDBJ databases">
        <authorList>
            <person name="Cucini C."/>
            <person name="Frati F."/>
        </authorList>
    </citation>
    <scope>NUCLEOTIDE SEQUENCE [LARGE SCALE GENOMIC DNA]</scope>
</reference>
<evidence type="ECO:0000313" key="4">
    <source>
        <dbReference type="Proteomes" id="UP001642540"/>
    </source>
</evidence>
<evidence type="ECO:0000313" key="3">
    <source>
        <dbReference type="EMBL" id="CAL8137864.1"/>
    </source>
</evidence>